<comment type="subcellular location">
    <subcellularLocation>
        <location evidence="1">Secreted</location>
    </subcellularLocation>
</comment>
<proteinExistence type="inferred from homology"/>
<dbReference type="InterPro" id="IPR000734">
    <property type="entry name" value="TAG_lipase"/>
</dbReference>
<comment type="caution">
    <text evidence="8">The sequence shown here is derived from an EMBL/GenBank/DDBJ whole genome shotgun (WGS) entry which is preliminary data.</text>
</comment>
<dbReference type="AlphaFoldDB" id="A0AAE1K245"/>
<dbReference type="GO" id="GO:0005615">
    <property type="term" value="C:extracellular space"/>
    <property type="evidence" value="ECO:0007669"/>
    <property type="project" value="TreeGrafter"/>
</dbReference>
<organism evidence="8 9">
    <name type="scientific">Petrolisthes cinctipes</name>
    <name type="common">Flat porcelain crab</name>
    <dbReference type="NCBI Taxonomy" id="88211"/>
    <lineage>
        <taxon>Eukaryota</taxon>
        <taxon>Metazoa</taxon>
        <taxon>Ecdysozoa</taxon>
        <taxon>Arthropoda</taxon>
        <taxon>Crustacea</taxon>
        <taxon>Multicrustacea</taxon>
        <taxon>Malacostraca</taxon>
        <taxon>Eumalacostraca</taxon>
        <taxon>Eucarida</taxon>
        <taxon>Decapoda</taxon>
        <taxon>Pleocyemata</taxon>
        <taxon>Anomura</taxon>
        <taxon>Galatheoidea</taxon>
        <taxon>Porcellanidae</taxon>
        <taxon>Petrolisthes</taxon>
    </lineage>
</organism>
<protein>
    <recommendedName>
        <fullName evidence="7">Lipase domain-containing protein</fullName>
    </recommendedName>
</protein>
<dbReference type="EMBL" id="JAWQEG010004599">
    <property type="protein sequence ID" value="KAK3860948.1"/>
    <property type="molecule type" value="Genomic_DNA"/>
</dbReference>
<dbReference type="GO" id="GO:0004806">
    <property type="term" value="F:triacylglycerol lipase activity"/>
    <property type="evidence" value="ECO:0007669"/>
    <property type="project" value="InterPro"/>
</dbReference>
<dbReference type="Proteomes" id="UP001286313">
    <property type="component" value="Unassembled WGS sequence"/>
</dbReference>
<dbReference type="Gene3D" id="3.40.50.1820">
    <property type="entry name" value="alpha/beta hydrolase"/>
    <property type="match status" value="1"/>
</dbReference>
<evidence type="ECO:0000256" key="1">
    <source>
        <dbReference type="ARBA" id="ARBA00004613"/>
    </source>
</evidence>
<dbReference type="PANTHER" id="PTHR11610:SF173">
    <property type="entry name" value="LIPASE DOMAIN-CONTAINING PROTEIN-RELATED"/>
    <property type="match status" value="1"/>
</dbReference>
<name>A0AAE1K245_PETCI</name>
<feature type="signal peptide" evidence="6">
    <location>
        <begin position="1"/>
        <end position="20"/>
    </location>
</feature>
<dbReference type="Gene3D" id="2.60.60.20">
    <property type="entry name" value="PLAT/LH2 domain"/>
    <property type="match status" value="1"/>
</dbReference>
<evidence type="ECO:0000313" key="9">
    <source>
        <dbReference type="Proteomes" id="UP001286313"/>
    </source>
</evidence>
<keyword evidence="4" id="KW-1015">Disulfide bond</keyword>
<dbReference type="FunFam" id="3.40.50.1820:FF:000033">
    <property type="entry name" value="Pancreatic triacylglycerol lipase"/>
    <property type="match status" value="1"/>
</dbReference>
<keyword evidence="9" id="KW-1185">Reference proteome</keyword>
<dbReference type="GO" id="GO:0016042">
    <property type="term" value="P:lipid catabolic process"/>
    <property type="evidence" value="ECO:0007669"/>
    <property type="project" value="TreeGrafter"/>
</dbReference>
<dbReference type="CDD" id="cd00707">
    <property type="entry name" value="Pancreat_lipase_like"/>
    <property type="match status" value="1"/>
</dbReference>
<comment type="similarity">
    <text evidence="2 5">Belongs to the AB hydrolase superfamily. Lipase family.</text>
</comment>
<evidence type="ECO:0000259" key="7">
    <source>
        <dbReference type="Pfam" id="PF00151"/>
    </source>
</evidence>
<dbReference type="SUPFAM" id="SSF49723">
    <property type="entry name" value="Lipase/lipooxygenase domain (PLAT/LH2 domain)"/>
    <property type="match status" value="1"/>
</dbReference>
<dbReference type="InterPro" id="IPR029058">
    <property type="entry name" value="AB_hydrolase_fold"/>
</dbReference>
<dbReference type="InterPro" id="IPR013818">
    <property type="entry name" value="Lipase"/>
</dbReference>
<accession>A0AAE1K245</accession>
<dbReference type="Pfam" id="PF00151">
    <property type="entry name" value="Lipase"/>
    <property type="match status" value="1"/>
</dbReference>
<feature type="domain" description="Lipase" evidence="7">
    <location>
        <begin position="43"/>
        <end position="376"/>
    </location>
</feature>
<dbReference type="PRINTS" id="PR00821">
    <property type="entry name" value="TAGLIPASE"/>
</dbReference>
<evidence type="ECO:0000313" key="8">
    <source>
        <dbReference type="EMBL" id="KAK3860948.1"/>
    </source>
</evidence>
<gene>
    <name evidence="8" type="ORF">Pcinc_033040</name>
</gene>
<dbReference type="InterPro" id="IPR036392">
    <property type="entry name" value="PLAT/LH2_dom_sf"/>
</dbReference>
<dbReference type="SUPFAM" id="SSF53474">
    <property type="entry name" value="alpha/beta-Hydrolases"/>
    <property type="match status" value="1"/>
</dbReference>
<keyword evidence="3" id="KW-0964">Secreted</keyword>
<evidence type="ECO:0000256" key="6">
    <source>
        <dbReference type="SAM" id="SignalP"/>
    </source>
</evidence>
<reference evidence="8" key="1">
    <citation type="submission" date="2023-10" db="EMBL/GenBank/DDBJ databases">
        <title>Genome assemblies of two species of porcelain crab, Petrolisthes cinctipes and Petrolisthes manimaculis (Anomura: Porcellanidae).</title>
        <authorList>
            <person name="Angst P."/>
        </authorList>
    </citation>
    <scope>NUCLEOTIDE SEQUENCE</scope>
    <source>
        <strain evidence="8">PB745_01</strain>
        <tissue evidence="8">Gill</tissue>
    </source>
</reference>
<dbReference type="PRINTS" id="PR00823">
    <property type="entry name" value="PANCLIPASE"/>
</dbReference>
<feature type="chain" id="PRO_5042185021" description="Lipase domain-containing protein" evidence="6">
    <location>
        <begin position="21"/>
        <end position="556"/>
    </location>
</feature>
<dbReference type="InterPro" id="IPR033906">
    <property type="entry name" value="Lipase_N"/>
</dbReference>
<evidence type="ECO:0000256" key="4">
    <source>
        <dbReference type="ARBA" id="ARBA00023157"/>
    </source>
</evidence>
<evidence type="ECO:0000256" key="5">
    <source>
        <dbReference type="RuleBase" id="RU004262"/>
    </source>
</evidence>
<dbReference type="InterPro" id="IPR002331">
    <property type="entry name" value="Lipase_panc"/>
</dbReference>
<dbReference type="PANTHER" id="PTHR11610">
    <property type="entry name" value="LIPASE"/>
    <property type="match status" value="1"/>
</dbReference>
<evidence type="ECO:0000256" key="3">
    <source>
        <dbReference type="ARBA" id="ARBA00022525"/>
    </source>
</evidence>
<sequence length="556" mass="63368">MRNYTLAPLLLLVVLVVVEAAVVPAWRNSKPHHLTRSHREVQEWCDPVLGCLQLTEDWYMPGRPINDLPKPRDDINTKFMIHTRTNPAPLEDVYISAENVIIDTTTFDPLKPIKFICHGFIDTGNLKWLKEMATAFLELGDYNVIRVDWGDGSLPMYSQAAANIRVVGLEIAHLANHFISNYGVDPANIHLLGHSLGSHASGYAGEKIQGLGRISGLDPAGPYFTETPEFIRIDNTDAVFVDNIHTDADHILLLGYGTEQAMGNVDFYPNSGHDQPGCNPVSIGIEMIEDLPEGIRDLGACSHGRAYKLFTDSLKEPCPYLAHECIDYYSFEVGRCASCGEDNSKCAYMGIHADQYTHKTREEVRMYFDTDKESPYCYYHYQVIVDTAHPKEAEDWVQGHLHVTLFGDNGETITNLKLTEEHERFDHGQPKYFMFTSHVDLSRVIRMEAHWEYDDTLTDIGSYCWNLLCNRALYLRSIQISPMDYYPEETRLDHTRAQCHVGSEYVKIEDDQTQDLHYDGNWRFQELCNQRRKRVPSGAFRDKTVRVLSGFCSAEV</sequence>
<evidence type="ECO:0000256" key="2">
    <source>
        <dbReference type="ARBA" id="ARBA00010701"/>
    </source>
</evidence>
<keyword evidence="6" id="KW-0732">Signal</keyword>